<dbReference type="SUPFAM" id="SSF53335">
    <property type="entry name" value="S-adenosyl-L-methionine-dependent methyltransferases"/>
    <property type="match status" value="1"/>
</dbReference>
<dbReference type="AlphaFoldDB" id="A0A8H5ZYW6"/>
<dbReference type="CDD" id="cd02440">
    <property type="entry name" value="AdoMet_MTases"/>
    <property type="match status" value="1"/>
</dbReference>
<evidence type="ECO:0000313" key="2">
    <source>
        <dbReference type="EMBL" id="KAF5858367.1"/>
    </source>
</evidence>
<comment type="caution">
    <text evidence="2">The sequence shown here is derived from an EMBL/GenBank/DDBJ whole genome shotgun (WGS) entry which is preliminary data.</text>
</comment>
<reference evidence="2 3" key="1">
    <citation type="submission" date="2019-04" db="EMBL/GenBank/DDBJ databases">
        <title>Aspergillus burnettii sp. nov., novel species from soil in southeast Queensland.</title>
        <authorList>
            <person name="Gilchrist C.L.M."/>
            <person name="Pitt J.I."/>
            <person name="Lange L."/>
            <person name="Lacey H.J."/>
            <person name="Vuong D."/>
            <person name="Midgley D.J."/>
            <person name="Greenfield P."/>
            <person name="Bradbury M."/>
            <person name="Lacey E."/>
            <person name="Busk P.K."/>
            <person name="Pilgaard B."/>
            <person name="Chooi Y.H."/>
            <person name="Piggott A.M."/>
        </authorList>
    </citation>
    <scope>NUCLEOTIDE SEQUENCE [LARGE SCALE GENOMIC DNA]</scope>
    <source>
        <strain evidence="2 3">FRR 5400</strain>
    </source>
</reference>
<feature type="region of interest" description="Disordered" evidence="1">
    <location>
        <begin position="68"/>
        <end position="88"/>
    </location>
</feature>
<protein>
    <recommendedName>
        <fullName evidence="4">S-adenosyl-L-methionine-dependent methyltransferase</fullName>
    </recommendedName>
</protein>
<gene>
    <name evidence="2" type="ORF">ETB97_004445</name>
</gene>
<dbReference type="PANTHER" id="PTHR43591">
    <property type="entry name" value="METHYLTRANSFERASE"/>
    <property type="match status" value="1"/>
</dbReference>
<evidence type="ECO:0000256" key="1">
    <source>
        <dbReference type="SAM" id="MobiDB-lite"/>
    </source>
</evidence>
<dbReference type="Pfam" id="PF13489">
    <property type="entry name" value="Methyltransf_23"/>
    <property type="match status" value="1"/>
</dbReference>
<dbReference type="InterPro" id="IPR029063">
    <property type="entry name" value="SAM-dependent_MTases_sf"/>
</dbReference>
<keyword evidence="3" id="KW-1185">Reference proteome</keyword>
<dbReference type="Gene3D" id="3.40.50.150">
    <property type="entry name" value="Vaccinia Virus protein VP39"/>
    <property type="match status" value="1"/>
</dbReference>
<sequence length="402" mass="46087">MAVDPQEPYPGHSLQPDIPALFGMILLPSGTYVGVENYQDSLPPHSLDVVLVGEVVYLSGNFIMGAARHEGSPRSDSGSPSREENPQDEYAGELDYSADSDYVEEFASDTTSLNSMITAYRYENGRRYHAYRDGAYWGPNDEMQNEQLDIAHHMFTMLLGDKLCLAPISDNIQRVLDVDEYPSAEVIGTDLSPTQPTFVPPNLRFEVDDAEDSWAYPENHFDLIHVRSLYGAISNWPAFYRNMMIGLRPGGWFDQLEMSIEFRSDDDTVTYDHILAEWSRIFIDAGERFGKTFRICDLARDYMLDVGFENVTERRFKLPVGPWTRDEHYRKLGMWNLLHCEKGIEGWAMALLTRVMGWSYEEVQIFLASMRRGLRDYSRIHAYFYVVSVYGQKPLKGHNADK</sequence>
<evidence type="ECO:0000313" key="3">
    <source>
        <dbReference type="Proteomes" id="UP000541154"/>
    </source>
</evidence>
<organism evidence="2 3">
    <name type="scientific">Petromyces alliaceus</name>
    <name type="common">Aspergillus alliaceus</name>
    <dbReference type="NCBI Taxonomy" id="209559"/>
    <lineage>
        <taxon>Eukaryota</taxon>
        <taxon>Fungi</taxon>
        <taxon>Dikarya</taxon>
        <taxon>Ascomycota</taxon>
        <taxon>Pezizomycotina</taxon>
        <taxon>Eurotiomycetes</taxon>
        <taxon>Eurotiomycetidae</taxon>
        <taxon>Eurotiales</taxon>
        <taxon>Aspergillaceae</taxon>
        <taxon>Aspergillus</taxon>
        <taxon>Aspergillus subgen. Circumdati</taxon>
    </lineage>
</organism>
<accession>A0A8H5ZYW6</accession>
<evidence type="ECO:0008006" key="4">
    <source>
        <dbReference type="Google" id="ProtNLM"/>
    </source>
</evidence>
<dbReference type="GO" id="GO:0008168">
    <property type="term" value="F:methyltransferase activity"/>
    <property type="evidence" value="ECO:0007669"/>
    <property type="project" value="TreeGrafter"/>
</dbReference>
<dbReference type="Proteomes" id="UP000541154">
    <property type="component" value="Unassembled WGS sequence"/>
</dbReference>
<dbReference type="PANTHER" id="PTHR43591:SF10">
    <property type="entry name" value="ABC TRANSMEMBRANE TYPE-1 DOMAIN-CONTAINING PROTEIN-RELATED"/>
    <property type="match status" value="1"/>
</dbReference>
<dbReference type="EMBL" id="SPNV01000208">
    <property type="protein sequence ID" value="KAF5858367.1"/>
    <property type="molecule type" value="Genomic_DNA"/>
</dbReference>
<proteinExistence type="predicted"/>
<name>A0A8H5ZYW6_PETAA</name>